<dbReference type="RefSeq" id="WP_210653976.1">
    <property type="nucleotide sequence ID" value="NZ_JAGKQQ010000001.1"/>
</dbReference>
<name>A0ABS5BRP5_9BACT</name>
<proteinExistence type="predicted"/>
<dbReference type="Proteomes" id="UP000676565">
    <property type="component" value="Unassembled WGS sequence"/>
</dbReference>
<sequence>MRFRKVLLALTIVALAALIAGGAALRFLRPNSAPPAWVDEYDVSASAPETIAPGTVIERAAPVGWSHLVIKSLPRVRPSEVGRVPSLPIVGRDLTVRMVAWIFTAFTADVVREHQGAQARYRLRAIGLGLGTNANGRDVVITSETAEQHGAEMNTIKRQVLDTGYRIQKRALIPVHGPSFALLDTPVIARCGDKHRTIRYRYALLVDTKTGALDVLLWLLGGDGGECGDPTRAVRIEPNCIDEAELVPDPDEFKGNIPSDLSFAVDKLPPFRLEMAVPPELRGLVGRTKFTPDEARALEAGLRQMAAGPRP</sequence>
<keyword evidence="2" id="KW-1185">Reference proteome</keyword>
<dbReference type="EMBL" id="JAGKQQ010000001">
    <property type="protein sequence ID" value="MBP3955925.1"/>
    <property type="molecule type" value="Genomic_DNA"/>
</dbReference>
<gene>
    <name evidence="1" type="ORF">J8F10_11575</name>
</gene>
<evidence type="ECO:0000313" key="2">
    <source>
        <dbReference type="Proteomes" id="UP000676565"/>
    </source>
</evidence>
<accession>A0ABS5BRP5</accession>
<comment type="caution">
    <text evidence="1">The sequence shown here is derived from an EMBL/GenBank/DDBJ whole genome shotgun (WGS) entry which is preliminary data.</text>
</comment>
<organism evidence="1 2">
    <name type="scientific">Gemmata palustris</name>
    <dbReference type="NCBI Taxonomy" id="2822762"/>
    <lineage>
        <taxon>Bacteria</taxon>
        <taxon>Pseudomonadati</taxon>
        <taxon>Planctomycetota</taxon>
        <taxon>Planctomycetia</taxon>
        <taxon>Gemmatales</taxon>
        <taxon>Gemmataceae</taxon>
        <taxon>Gemmata</taxon>
    </lineage>
</organism>
<reference evidence="1 2" key="1">
    <citation type="submission" date="2021-04" db="EMBL/GenBank/DDBJ databases">
        <authorList>
            <person name="Ivanova A."/>
        </authorList>
    </citation>
    <scope>NUCLEOTIDE SEQUENCE [LARGE SCALE GENOMIC DNA]</scope>
    <source>
        <strain evidence="1 2">G18</strain>
    </source>
</reference>
<evidence type="ECO:0000313" key="1">
    <source>
        <dbReference type="EMBL" id="MBP3955925.1"/>
    </source>
</evidence>
<protein>
    <submittedName>
        <fullName evidence="1">Uncharacterized protein</fullName>
    </submittedName>
</protein>